<accession>A0A1X7SS54</accession>
<protein>
    <submittedName>
        <fullName evidence="2">Uncharacterized protein</fullName>
    </submittedName>
</protein>
<evidence type="ECO:0000313" key="2">
    <source>
        <dbReference type="EnsemblMetazoa" id="Aqu2.1.04972_001"/>
    </source>
</evidence>
<dbReference type="InParanoid" id="A0A1X7SS54"/>
<sequence length="77" mass="8847">MVTYCSEWEKIPELSGWLSRSRTKNKMAFCKLCNCNLEAKLSDLRKHVSTKKHSDNAKLISQHRPLDSLPNATLESQ</sequence>
<name>A0A1X7SS54_AMPQE</name>
<reference evidence="2" key="1">
    <citation type="submission" date="2017-05" db="UniProtKB">
        <authorList>
            <consortium name="EnsemblMetazoa"/>
        </authorList>
    </citation>
    <scope>IDENTIFICATION</scope>
</reference>
<proteinExistence type="predicted"/>
<organism evidence="2">
    <name type="scientific">Amphimedon queenslandica</name>
    <name type="common">Sponge</name>
    <dbReference type="NCBI Taxonomy" id="400682"/>
    <lineage>
        <taxon>Eukaryota</taxon>
        <taxon>Metazoa</taxon>
        <taxon>Porifera</taxon>
        <taxon>Demospongiae</taxon>
        <taxon>Heteroscleromorpha</taxon>
        <taxon>Haplosclerida</taxon>
        <taxon>Niphatidae</taxon>
        <taxon>Amphimedon</taxon>
    </lineage>
</organism>
<dbReference type="AlphaFoldDB" id="A0A1X7SS54"/>
<feature type="region of interest" description="Disordered" evidence="1">
    <location>
        <begin position="52"/>
        <end position="77"/>
    </location>
</feature>
<dbReference type="OMA" id="YCSEWEK"/>
<dbReference type="EnsemblMetazoa" id="Aqu2.1.04972_001">
    <property type="protein sequence ID" value="Aqu2.1.04972_001"/>
    <property type="gene ID" value="Aqu2.1.04972"/>
</dbReference>
<evidence type="ECO:0000256" key="1">
    <source>
        <dbReference type="SAM" id="MobiDB-lite"/>
    </source>
</evidence>